<gene>
    <name evidence="1" type="ORF">OIU84_008837</name>
</gene>
<dbReference type="AlphaFoldDB" id="A0AAD6JS43"/>
<dbReference type="Proteomes" id="UP001162972">
    <property type="component" value="Chromosome 9"/>
</dbReference>
<keyword evidence="2" id="KW-1185">Reference proteome</keyword>
<accession>A0AAD6JS43</accession>
<proteinExistence type="predicted"/>
<dbReference type="EMBL" id="JAPFFJ010000015">
    <property type="protein sequence ID" value="KAJ6409219.1"/>
    <property type="molecule type" value="Genomic_DNA"/>
</dbReference>
<name>A0AAD6JS43_9ROSI</name>
<protein>
    <submittedName>
        <fullName evidence="1">Uncharacterized protein</fullName>
    </submittedName>
</protein>
<reference evidence="1 2" key="1">
    <citation type="journal article" date="2023" name="Int. J. Mol. Sci.">
        <title>De Novo Assembly and Annotation of 11 Diverse Shrub Willow (Salix) Genomes Reveals Novel Gene Organization in Sex-Linked Regions.</title>
        <authorList>
            <person name="Hyden B."/>
            <person name="Feng K."/>
            <person name="Yates T.B."/>
            <person name="Jawdy S."/>
            <person name="Cereghino C."/>
            <person name="Smart L.B."/>
            <person name="Muchero W."/>
        </authorList>
    </citation>
    <scope>NUCLEOTIDE SEQUENCE [LARGE SCALE GENOMIC DNA]</scope>
    <source>
        <tissue evidence="1">Shoot tip</tissue>
    </source>
</reference>
<comment type="caution">
    <text evidence="1">The sequence shown here is derived from an EMBL/GenBank/DDBJ whole genome shotgun (WGS) entry which is preliminary data.</text>
</comment>
<sequence>MNFGSAGFSISAGERRAGLQEPENIQSSRFFSIRNGRTSVLGFLILFHFLKDSPFLHSSPSHHQYHHIISAPSNKHSEVL</sequence>
<evidence type="ECO:0000313" key="2">
    <source>
        <dbReference type="Proteomes" id="UP001162972"/>
    </source>
</evidence>
<evidence type="ECO:0000313" key="1">
    <source>
        <dbReference type="EMBL" id="KAJ6409219.1"/>
    </source>
</evidence>
<organism evidence="1 2">
    <name type="scientific">Salix udensis</name>
    <dbReference type="NCBI Taxonomy" id="889485"/>
    <lineage>
        <taxon>Eukaryota</taxon>
        <taxon>Viridiplantae</taxon>
        <taxon>Streptophyta</taxon>
        <taxon>Embryophyta</taxon>
        <taxon>Tracheophyta</taxon>
        <taxon>Spermatophyta</taxon>
        <taxon>Magnoliopsida</taxon>
        <taxon>eudicotyledons</taxon>
        <taxon>Gunneridae</taxon>
        <taxon>Pentapetalae</taxon>
        <taxon>rosids</taxon>
        <taxon>fabids</taxon>
        <taxon>Malpighiales</taxon>
        <taxon>Salicaceae</taxon>
        <taxon>Saliceae</taxon>
        <taxon>Salix</taxon>
    </lineage>
</organism>